<comment type="caution">
    <text evidence="1">The sequence shown here is derived from an EMBL/GenBank/DDBJ whole genome shotgun (WGS) entry which is preliminary data.</text>
</comment>
<proteinExistence type="predicted"/>
<protein>
    <submittedName>
        <fullName evidence="1">Uncharacterized protein</fullName>
    </submittedName>
</protein>
<dbReference type="AlphaFoldDB" id="A0A367QYZ1"/>
<name>A0A367QYZ1_9NOSO</name>
<organism evidence="1 2">
    <name type="scientific">Nostoc minutum NIES-26</name>
    <dbReference type="NCBI Taxonomy" id="1844469"/>
    <lineage>
        <taxon>Bacteria</taxon>
        <taxon>Bacillati</taxon>
        <taxon>Cyanobacteriota</taxon>
        <taxon>Cyanophyceae</taxon>
        <taxon>Nostocales</taxon>
        <taxon>Nostocaceae</taxon>
        <taxon>Nostoc</taxon>
    </lineage>
</organism>
<sequence length="125" mass="15091">MSRQEWYNIKKSYEIFLDIKKTPSLEKMPWLVDQIIESKYVDIFFPSMSLSCLHINLSGDWRDSGKLPKITVDPKWNWVTFHYCHFNKPKSDTFFDEFKVMVDQIYQVRETLFGLLERLEKCLIL</sequence>
<dbReference type="EMBL" id="LXQD01000295">
    <property type="protein sequence ID" value="RCJ28911.1"/>
    <property type="molecule type" value="Genomic_DNA"/>
</dbReference>
<keyword evidence="2" id="KW-1185">Reference proteome</keyword>
<gene>
    <name evidence="1" type="ORF">A6770_00480</name>
</gene>
<dbReference type="Proteomes" id="UP000252107">
    <property type="component" value="Unassembled WGS sequence"/>
</dbReference>
<reference evidence="1" key="1">
    <citation type="submission" date="2016-04" db="EMBL/GenBank/DDBJ databases">
        <authorList>
            <person name="Tabuchi Yagui T.R."/>
        </authorList>
    </citation>
    <scope>NUCLEOTIDE SEQUENCE [LARGE SCALE GENOMIC DNA]</scope>
    <source>
        <strain evidence="1">NIES-26</strain>
    </source>
</reference>
<evidence type="ECO:0000313" key="2">
    <source>
        <dbReference type="Proteomes" id="UP000252107"/>
    </source>
</evidence>
<accession>A0A367QYZ1</accession>
<evidence type="ECO:0000313" key="1">
    <source>
        <dbReference type="EMBL" id="RCJ28911.1"/>
    </source>
</evidence>